<protein>
    <recommendedName>
        <fullName evidence="3">DUF1833 domain-containing protein</fullName>
    </recommendedName>
</protein>
<name>A0A3S4DGC6_9BRAD</name>
<gene>
    <name evidence="1" type="ORF">RHODGE_RHODGE_02836</name>
</gene>
<reference evidence="2" key="1">
    <citation type="submission" date="2018-10" db="EMBL/GenBank/DDBJ databases">
        <authorList>
            <person name="Peiro R."/>
            <person name="Begona"/>
            <person name="Cbmso G."/>
            <person name="Lopez M."/>
            <person name="Gonzalez S."/>
            <person name="Sacristan E."/>
            <person name="Castillo E."/>
        </authorList>
    </citation>
    <scope>NUCLEOTIDE SEQUENCE [LARGE SCALE GENOMIC DNA]</scope>
</reference>
<dbReference type="Proteomes" id="UP000289200">
    <property type="component" value="Unassembled WGS sequence"/>
</dbReference>
<evidence type="ECO:0000313" key="1">
    <source>
        <dbReference type="EMBL" id="VCU09667.1"/>
    </source>
</evidence>
<comment type="caution">
    <text evidence="1">The sequence shown here is derived from an EMBL/GenBank/DDBJ whole genome shotgun (WGS) entry which is preliminary data.</text>
</comment>
<dbReference type="RefSeq" id="WP_129609494.1">
    <property type="nucleotide sequence ID" value="NZ_UWOC01000151.1"/>
</dbReference>
<dbReference type="EMBL" id="UWOC01000151">
    <property type="protein sequence ID" value="VCU09667.1"/>
    <property type="molecule type" value="Genomic_DNA"/>
</dbReference>
<accession>A0A3S4DGC6</accession>
<keyword evidence="2" id="KW-1185">Reference proteome</keyword>
<dbReference type="AlphaFoldDB" id="A0A3S4DGC6"/>
<evidence type="ECO:0000313" key="2">
    <source>
        <dbReference type="Proteomes" id="UP000289200"/>
    </source>
</evidence>
<evidence type="ECO:0008006" key="3">
    <source>
        <dbReference type="Google" id="ProtNLM"/>
    </source>
</evidence>
<sequence length="167" mass="17782">MSVTEAMREAWAANPAGETIIETIELDHVTFDQPVRIACNVSDDVDLPPAAGADPVTWTAIAVSVVPPGVDDGGPSPMRLGIDLLSQHLLPYLEAATAATSPISVTYRSYTTADLSRPGELITGLELRVASLTATEAQVTVAWPQTATRAFPRATYDSIFYPALQNE</sequence>
<dbReference type="Pfam" id="PF08875">
    <property type="entry name" value="DUF1833"/>
    <property type="match status" value="1"/>
</dbReference>
<proteinExistence type="predicted"/>
<organism evidence="1 2">
    <name type="scientific">Rhodoplanes serenus</name>
    <dbReference type="NCBI Taxonomy" id="200615"/>
    <lineage>
        <taxon>Bacteria</taxon>
        <taxon>Pseudomonadati</taxon>
        <taxon>Pseudomonadota</taxon>
        <taxon>Alphaproteobacteria</taxon>
        <taxon>Hyphomicrobiales</taxon>
        <taxon>Nitrobacteraceae</taxon>
        <taxon>Rhodoplanes</taxon>
    </lineage>
</organism>
<dbReference type="OrthoDB" id="7338622at2"/>
<dbReference type="InterPro" id="IPR014974">
    <property type="entry name" value="DUF1833"/>
</dbReference>